<dbReference type="GO" id="GO:0005506">
    <property type="term" value="F:iron ion binding"/>
    <property type="evidence" value="ECO:0007669"/>
    <property type="project" value="UniProtKB-UniRule"/>
</dbReference>
<dbReference type="GO" id="GO:0016763">
    <property type="term" value="F:pentosyltransferase activity"/>
    <property type="evidence" value="ECO:0007669"/>
    <property type="project" value="UniProtKB-UniRule"/>
</dbReference>
<comment type="catalytic activity">
    <reaction evidence="6">
        <text>hydrogen sulfide + glycine + NAD(+) = ADP-5-ethyl-4-methylthiazole-2-carboxylate + nicotinamide + 3 H2O + H(+)</text>
        <dbReference type="Rhea" id="RHEA:55704"/>
        <dbReference type="ChEBI" id="CHEBI:15377"/>
        <dbReference type="ChEBI" id="CHEBI:15378"/>
        <dbReference type="ChEBI" id="CHEBI:17154"/>
        <dbReference type="ChEBI" id="CHEBI:29919"/>
        <dbReference type="ChEBI" id="CHEBI:57305"/>
        <dbReference type="ChEBI" id="CHEBI:57540"/>
        <dbReference type="ChEBI" id="CHEBI:139151"/>
        <dbReference type="EC" id="2.4.2.59"/>
    </reaction>
</comment>
<keyword evidence="3 6" id="KW-0784">Thiamine biosynthesis</keyword>
<dbReference type="SUPFAM" id="SSF51905">
    <property type="entry name" value="FAD/NAD(P)-binding domain"/>
    <property type="match status" value="1"/>
</dbReference>
<evidence type="ECO:0000256" key="2">
    <source>
        <dbReference type="ARBA" id="ARBA00022723"/>
    </source>
</evidence>
<feature type="binding site" evidence="6">
    <location>
        <position position="158"/>
    </location>
    <ligand>
        <name>Fe cation</name>
        <dbReference type="ChEBI" id="CHEBI:24875"/>
        <note>ligand shared between two adjacent protomers</note>
    </ligand>
</feature>
<dbReference type="InterPro" id="IPR036188">
    <property type="entry name" value="FAD/NAD-bd_sf"/>
</dbReference>
<keyword evidence="8" id="KW-1185">Reference proteome</keyword>
<dbReference type="eggNOG" id="arCOG00574">
    <property type="taxonomic scope" value="Archaea"/>
</dbReference>
<dbReference type="OrthoDB" id="4240at2157"/>
<keyword evidence="2 6" id="KW-0479">Metal-binding</keyword>
<dbReference type="EC" id="2.4.2.59" evidence="6"/>
<keyword evidence="5 6" id="KW-0520">NAD</keyword>
<feature type="binding site" description="in other chain" evidence="6">
    <location>
        <position position="223"/>
    </location>
    <ligand>
        <name>NAD(+)</name>
        <dbReference type="ChEBI" id="CHEBI:57540"/>
        <note>ligand shared between two adjacent protomers</note>
    </ligand>
</feature>
<organism evidence="7 8">
    <name type="scientific">Methanothermococcus okinawensis (strain DSM 14208 / JCM 11175 / IH1)</name>
    <dbReference type="NCBI Taxonomy" id="647113"/>
    <lineage>
        <taxon>Archaea</taxon>
        <taxon>Methanobacteriati</taxon>
        <taxon>Methanobacteriota</taxon>
        <taxon>Methanomada group</taxon>
        <taxon>Methanococci</taxon>
        <taxon>Methanococcales</taxon>
        <taxon>Methanococcaceae</taxon>
        <taxon>Methanothermococcus</taxon>
    </lineage>
</organism>
<dbReference type="AlphaFoldDB" id="F8AL44"/>
<feature type="binding site" description="in other chain" evidence="6">
    <location>
        <begin position="58"/>
        <end position="59"/>
    </location>
    <ligand>
        <name>NAD(+)</name>
        <dbReference type="ChEBI" id="CHEBI:57540"/>
        <note>ligand shared between two adjacent protomers</note>
    </ligand>
</feature>
<dbReference type="PANTHER" id="PTHR43422">
    <property type="entry name" value="THIAMINE THIAZOLE SYNTHASE"/>
    <property type="match status" value="1"/>
</dbReference>
<dbReference type="GO" id="GO:0009228">
    <property type="term" value="P:thiamine biosynthetic process"/>
    <property type="evidence" value="ECO:0007669"/>
    <property type="project" value="UniProtKB-KW"/>
</dbReference>
<evidence type="ECO:0000313" key="8">
    <source>
        <dbReference type="Proteomes" id="UP000009296"/>
    </source>
</evidence>
<dbReference type="Pfam" id="PF01946">
    <property type="entry name" value="Thi4"/>
    <property type="match status" value="1"/>
</dbReference>
<evidence type="ECO:0000256" key="3">
    <source>
        <dbReference type="ARBA" id="ARBA00022977"/>
    </source>
</evidence>
<dbReference type="GO" id="GO:0009229">
    <property type="term" value="P:thiamine diphosphate biosynthetic process"/>
    <property type="evidence" value="ECO:0007669"/>
    <property type="project" value="UniProtKB-UniRule"/>
</dbReference>
<dbReference type="InterPro" id="IPR002922">
    <property type="entry name" value="Thi4_fam"/>
</dbReference>
<reference evidence="7" key="1">
    <citation type="submission" date="2011-05" db="EMBL/GenBank/DDBJ databases">
        <title>Complete sequence of chromosome of Methanothermococcus okinawensis IH1.</title>
        <authorList>
            <consortium name="US DOE Joint Genome Institute"/>
            <person name="Lucas S."/>
            <person name="Han J."/>
            <person name="Lapidus A."/>
            <person name="Cheng J.-F."/>
            <person name="Goodwin L."/>
            <person name="Pitluck S."/>
            <person name="Peters L."/>
            <person name="Mikhailova N."/>
            <person name="Held B."/>
            <person name="Han C."/>
            <person name="Tapia R."/>
            <person name="Land M."/>
            <person name="Hauser L."/>
            <person name="Kyrpides N."/>
            <person name="Ivanova N."/>
            <person name="Pagani I."/>
            <person name="Sieprawska-Lupa M."/>
            <person name="Takai K."/>
            <person name="Miyazaki J."/>
            <person name="Whitman W."/>
            <person name="Woyke T."/>
        </authorList>
    </citation>
    <scope>NUCLEOTIDE SEQUENCE [LARGE SCALE GENOMIC DNA]</scope>
    <source>
        <strain evidence="7">IH1</strain>
    </source>
</reference>
<gene>
    <name evidence="6" type="primary">thi4</name>
    <name evidence="7" type="ordered locus">Metok_0500</name>
</gene>
<dbReference type="InterPro" id="IPR022828">
    <property type="entry name" value="Thi4_prok"/>
</dbReference>
<evidence type="ECO:0000313" key="7">
    <source>
        <dbReference type="EMBL" id="AEH06482.1"/>
    </source>
</evidence>
<feature type="binding site" description="in other chain" evidence="6">
    <location>
        <position position="66"/>
    </location>
    <ligand>
        <name>NAD(+)</name>
        <dbReference type="ChEBI" id="CHEBI:57540"/>
        <note>ligand shared between two adjacent protomers</note>
    </ligand>
</feature>
<dbReference type="HAMAP" id="MF_00304">
    <property type="entry name" value="Thi4"/>
    <property type="match status" value="1"/>
</dbReference>
<dbReference type="HOGENOM" id="CLU_053727_2_0_2"/>
<protein>
    <recommendedName>
        <fullName evidence="6">Thiamine thiazole synthase</fullName>
        <ecNumber evidence="6">2.4.2.59</ecNumber>
    </recommendedName>
</protein>
<evidence type="ECO:0000256" key="4">
    <source>
        <dbReference type="ARBA" id="ARBA00023004"/>
    </source>
</evidence>
<comment type="function">
    <text evidence="6">Involved in the biosynthesis of the thiazole moiety of thiamine. Catalyzes the conversion of NAD and glycine to adenosine diphosphate 5-(2-hydroxyethyl)-4-methylthiazole-2-carboxylate (ADT), an adenylated thiazole intermediate, using free sulfide as a source of sulfur.</text>
</comment>
<feature type="binding site" description="in other chain" evidence="6">
    <location>
        <position position="173"/>
    </location>
    <ligand>
        <name>Fe cation</name>
        <dbReference type="ChEBI" id="CHEBI:24875"/>
        <note>ligand shared between two adjacent protomers</note>
    </ligand>
</feature>
<comment type="subunit">
    <text evidence="6">Homooctamer; tetramer of dimers.</text>
</comment>
<name>F8AL44_METOI</name>
<dbReference type="Gene3D" id="3.50.50.60">
    <property type="entry name" value="FAD/NAD(P)-binding domain"/>
    <property type="match status" value="1"/>
</dbReference>
<dbReference type="GeneID" id="10772622"/>
<feature type="binding site" description="in other chain" evidence="6">
    <location>
        <position position="130"/>
    </location>
    <ligand>
        <name>NAD(+)</name>
        <dbReference type="ChEBI" id="CHEBI:57540"/>
        <note>ligand shared between two adjacent protomers</note>
    </ligand>
</feature>
<comment type="pathway">
    <text evidence="6">Cofactor biosynthesis; thiamine diphosphate biosynthesis.</text>
</comment>
<dbReference type="EMBL" id="CP002792">
    <property type="protein sequence ID" value="AEH06482.1"/>
    <property type="molecule type" value="Genomic_DNA"/>
</dbReference>
<dbReference type="GO" id="GO:0052837">
    <property type="term" value="P:thiazole biosynthetic process"/>
    <property type="evidence" value="ECO:0007669"/>
    <property type="project" value="UniProtKB-UniRule"/>
</dbReference>
<dbReference type="RefSeq" id="WP_013866668.1">
    <property type="nucleotide sequence ID" value="NC_015636.1"/>
</dbReference>
<feature type="binding site" description="in other chain" evidence="6">
    <location>
        <position position="39"/>
    </location>
    <ligand>
        <name>NAD(+)</name>
        <dbReference type="ChEBI" id="CHEBI:57540"/>
        <note>ligand shared between two adjacent protomers</note>
    </ligand>
</feature>
<keyword evidence="4 6" id="KW-0408">Iron</keyword>
<dbReference type="PANTHER" id="PTHR43422:SF3">
    <property type="entry name" value="THIAMINE THIAZOLE SYNTHASE"/>
    <property type="match status" value="1"/>
</dbReference>
<accession>F8AL44</accession>
<dbReference type="UniPathway" id="UPA00060"/>
<dbReference type="KEGG" id="mok:Metok_0500"/>
<sequence>MDKFKIEEKDVTTSILKATFNMWMDIVDVDVVIVGAGPSGLTAARYLAKEGVKVVVVERHLSFGGGTWGGGMGHPYITVQKPADEILREVGVKLEEIDGGLYVADSVEVPAKLGVGAIDAGVKILTGVIVEDLILKENKVSGVVINSYAIDKAGLHIDPLTINAKYVIDATGHDASVTNTLARKNKDLGLEVPGEKSLWAEKAENSILRHTREIFPGLFVCGMAANATHGGYRMGAIFGGMYLSGKKVAELILEKLKNND</sequence>
<dbReference type="NCBIfam" id="TIGR00292">
    <property type="entry name" value="sulfide-dependent adenosine diphosphate thiazole synthase"/>
    <property type="match status" value="1"/>
</dbReference>
<evidence type="ECO:0000256" key="5">
    <source>
        <dbReference type="ARBA" id="ARBA00023027"/>
    </source>
</evidence>
<evidence type="ECO:0000256" key="1">
    <source>
        <dbReference type="ARBA" id="ARBA00022679"/>
    </source>
</evidence>
<dbReference type="Proteomes" id="UP000009296">
    <property type="component" value="Chromosome"/>
</dbReference>
<dbReference type="STRING" id="647113.Metok_0500"/>
<dbReference type="PRINTS" id="PR00420">
    <property type="entry name" value="RNGMNOXGNASE"/>
</dbReference>
<feature type="binding site" description="in other chain" evidence="6">
    <location>
        <position position="176"/>
    </location>
    <ligand>
        <name>NAD(+)</name>
        <dbReference type="ChEBI" id="CHEBI:57540"/>
        <note>ligand shared between two adjacent protomers</note>
    </ligand>
</feature>
<comment type="cofactor">
    <cofactor evidence="6">
        <name>Fe(2+)</name>
        <dbReference type="ChEBI" id="CHEBI:29033"/>
    </cofactor>
</comment>
<evidence type="ECO:0000256" key="6">
    <source>
        <dbReference type="HAMAP-Rule" id="MF_00304"/>
    </source>
</evidence>
<feature type="binding site" evidence="6">
    <location>
        <begin position="156"/>
        <end position="158"/>
    </location>
    <ligand>
        <name>NAD(+)</name>
        <dbReference type="ChEBI" id="CHEBI:57540"/>
        <note>ligand shared between two adjacent protomers</note>
    </ligand>
</feature>
<comment type="caution">
    <text evidence="6">Lacks conserved residue(s) required for the propagation of feature annotation.</text>
</comment>
<keyword evidence="1 6" id="KW-0808">Transferase</keyword>
<proteinExistence type="inferred from homology"/>
<comment type="similarity">
    <text evidence="6">Belongs to the THI4 family.</text>
</comment>
<feature type="binding site" evidence="6">
    <location>
        <position position="233"/>
    </location>
    <ligand>
        <name>glycine</name>
        <dbReference type="ChEBI" id="CHEBI:57305"/>
    </ligand>
</feature>